<evidence type="ECO:0000313" key="3">
    <source>
        <dbReference type="RefSeq" id="XP_016712256.1"/>
    </source>
</evidence>
<evidence type="ECO:0000313" key="2">
    <source>
        <dbReference type="Proteomes" id="UP000818029"/>
    </source>
</evidence>
<dbReference type="AlphaFoldDB" id="A0A1U8LCC5"/>
<feature type="compositionally biased region" description="Basic and acidic residues" evidence="1">
    <location>
        <begin position="1"/>
        <end position="29"/>
    </location>
</feature>
<dbReference type="PaxDb" id="3635-A0A1U8LCC5"/>
<gene>
    <name evidence="3" type="primary">LOC107926000</name>
</gene>
<sequence>MEGVNKEDESFKEKEVNNMKSYTAKDDVVHQPSQKQGDEGSEDGDKSGTGRYHPVSAETLPVKPVEKGSPDQSEVRVPTQNKSNPSVETVEDMVFYPRPLPPSPNSKPSGKKCCFCGCSIS</sequence>
<dbReference type="RefSeq" id="XP_016712256.1">
    <property type="nucleotide sequence ID" value="XM_016856767.2"/>
</dbReference>
<keyword evidence="2" id="KW-1185">Reference proteome</keyword>
<reference evidence="3" key="2">
    <citation type="submission" date="2025-08" db="UniProtKB">
        <authorList>
            <consortium name="RefSeq"/>
        </authorList>
    </citation>
    <scope>IDENTIFICATION</scope>
</reference>
<dbReference type="OMA" id="CFCGCSI"/>
<feature type="region of interest" description="Disordered" evidence="1">
    <location>
        <begin position="1"/>
        <end position="90"/>
    </location>
</feature>
<protein>
    <submittedName>
        <fullName evidence="3">Uncharacterized protein</fullName>
    </submittedName>
</protein>
<name>A0A1U8LCC5_GOSHI</name>
<organism evidence="2 3">
    <name type="scientific">Gossypium hirsutum</name>
    <name type="common">Upland cotton</name>
    <name type="synonym">Gossypium mexicanum</name>
    <dbReference type="NCBI Taxonomy" id="3635"/>
    <lineage>
        <taxon>Eukaryota</taxon>
        <taxon>Viridiplantae</taxon>
        <taxon>Streptophyta</taxon>
        <taxon>Embryophyta</taxon>
        <taxon>Tracheophyta</taxon>
        <taxon>Spermatophyta</taxon>
        <taxon>Magnoliopsida</taxon>
        <taxon>eudicotyledons</taxon>
        <taxon>Gunneridae</taxon>
        <taxon>Pentapetalae</taxon>
        <taxon>rosids</taxon>
        <taxon>malvids</taxon>
        <taxon>Malvales</taxon>
        <taxon>Malvaceae</taxon>
        <taxon>Malvoideae</taxon>
        <taxon>Gossypium</taxon>
    </lineage>
</organism>
<dbReference type="KEGG" id="ghi:107926000"/>
<dbReference type="Proteomes" id="UP000818029">
    <property type="component" value="Chromosome D04"/>
</dbReference>
<dbReference type="OrthoDB" id="997936at2759"/>
<evidence type="ECO:0000256" key="1">
    <source>
        <dbReference type="SAM" id="MobiDB-lite"/>
    </source>
</evidence>
<dbReference type="GeneID" id="107926000"/>
<proteinExistence type="predicted"/>
<accession>A0A1U8LCC5</accession>
<feature type="compositionally biased region" description="Polar residues" evidence="1">
    <location>
        <begin position="78"/>
        <end position="87"/>
    </location>
</feature>
<reference evidence="2" key="1">
    <citation type="journal article" date="2020" name="Nat. Genet.">
        <title>Genomic diversifications of five Gossypium allopolyploid species and their impact on cotton improvement.</title>
        <authorList>
            <person name="Chen Z.J."/>
            <person name="Sreedasyam A."/>
            <person name="Ando A."/>
            <person name="Song Q."/>
            <person name="De Santiago L.M."/>
            <person name="Hulse-Kemp A.M."/>
            <person name="Ding M."/>
            <person name="Ye W."/>
            <person name="Kirkbride R.C."/>
            <person name="Jenkins J."/>
            <person name="Plott C."/>
            <person name="Lovell J."/>
            <person name="Lin Y.M."/>
            <person name="Vaughn R."/>
            <person name="Liu B."/>
            <person name="Simpson S."/>
            <person name="Scheffler B.E."/>
            <person name="Wen L."/>
            <person name="Saski C.A."/>
            <person name="Grover C.E."/>
            <person name="Hu G."/>
            <person name="Conover J.L."/>
            <person name="Carlson J.W."/>
            <person name="Shu S."/>
            <person name="Boston L.B."/>
            <person name="Williams M."/>
            <person name="Peterson D.G."/>
            <person name="McGee K."/>
            <person name="Jones D.C."/>
            <person name="Wendel J.F."/>
            <person name="Stelly D.M."/>
            <person name="Grimwood J."/>
            <person name="Schmutz J."/>
        </authorList>
    </citation>
    <scope>NUCLEOTIDE SEQUENCE [LARGE SCALE GENOMIC DNA]</scope>
    <source>
        <strain evidence="2">cv. TM-1</strain>
    </source>
</reference>